<dbReference type="SUPFAM" id="SSF53756">
    <property type="entry name" value="UDP-Glycosyltransferase/glycogen phosphorylase"/>
    <property type="match status" value="1"/>
</dbReference>
<dbReference type="EMBL" id="CP036316">
    <property type="protein sequence ID" value="QDT63302.1"/>
    <property type="molecule type" value="Genomic_DNA"/>
</dbReference>
<protein>
    <submittedName>
        <fullName evidence="1">D-inositol-3-phosphate glycosyltransferase</fullName>
        <ecNumber evidence="1">2.4.1.250</ecNumber>
    </submittedName>
</protein>
<dbReference type="PANTHER" id="PTHR12526:SF600">
    <property type="entry name" value="GLYCOSYL TRANSFERASE GROUP 1"/>
    <property type="match status" value="1"/>
</dbReference>
<keyword evidence="2" id="KW-1185">Reference proteome</keyword>
<dbReference type="InterPro" id="IPR017521">
    <property type="entry name" value="Sugar_tfrase_PEP-CTERM_Stp1"/>
</dbReference>
<sequence>MVSGDSLQLDSVGDDAATQLPLVELPPCSRAGDRLKILYLTHRIPFPLDRGDRIRCHHIIRQLSTHHDLTVAAVDQTPPTYGATTFLEEHCEHWMTAELGFARRWTGATTSVLRGGPITTGYFYDRHLAERIDKLANRKVFDLLLLDCSNMARYRELPSLEQLPCLVDLVDVDSQKWRRAAELNSGLKSVVYRREHSRVEQVERELIDSAAAVMVVSEAEAELLREVHPDAKPAVITNGVDHVKYSRPSDHERSNDLVFVGVLDYSANVDGLLWFAEHVWPGLHKSRPKTTFTIVGKNPVPEIRRLASQPGISVNANVSDVRPSLWNSKLAVIPLRLARGVQNKVLEAMAAHVPVVASAAACGGIAARDQHELVQANDPEEWSATILRLLSDVDERQRLSDTALNYVRDHHSWAQTLAPLDQLVRDTVGARSTIAS</sequence>
<reference evidence="1 2" key="1">
    <citation type="submission" date="2019-02" db="EMBL/GenBank/DDBJ databases">
        <title>Deep-cultivation of Planctomycetes and their phenomic and genomic characterization uncovers novel biology.</title>
        <authorList>
            <person name="Wiegand S."/>
            <person name="Jogler M."/>
            <person name="Boedeker C."/>
            <person name="Pinto D."/>
            <person name="Vollmers J."/>
            <person name="Rivas-Marin E."/>
            <person name="Kohn T."/>
            <person name="Peeters S.H."/>
            <person name="Heuer A."/>
            <person name="Rast P."/>
            <person name="Oberbeckmann S."/>
            <person name="Bunk B."/>
            <person name="Jeske O."/>
            <person name="Meyerdierks A."/>
            <person name="Storesund J.E."/>
            <person name="Kallscheuer N."/>
            <person name="Luecker S."/>
            <person name="Lage O.M."/>
            <person name="Pohl T."/>
            <person name="Merkel B.J."/>
            <person name="Hornburger P."/>
            <person name="Mueller R.-W."/>
            <person name="Bruemmer F."/>
            <person name="Labrenz M."/>
            <person name="Spormann A.M."/>
            <person name="Op den Camp H."/>
            <person name="Overmann J."/>
            <person name="Amann R."/>
            <person name="Jetten M.S.M."/>
            <person name="Mascher T."/>
            <person name="Medema M.H."/>
            <person name="Devos D.P."/>
            <person name="Kaster A.-K."/>
            <person name="Ovreas L."/>
            <person name="Rohde M."/>
            <person name="Galperin M.Y."/>
            <person name="Jogler C."/>
        </authorList>
    </citation>
    <scope>NUCLEOTIDE SEQUENCE [LARGE SCALE GENOMIC DNA]</scope>
    <source>
        <strain evidence="1 2">V22</strain>
    </source>
</reference>
<proteinExistence type="predicted"/>
<dbReference type="KEGG" id="chya:V22_05220"/>
<dbReference type="Proteomes" id="UP000319976">
    <property type="component" value="Chromosome"/>
</dbReference>
<dbReference type="NCBIfam" id="TIGR03087">
    <property type="entry name" value="stp1"/>
    <property type="match status" value="1"/>
</dbReference>
<keyword evidence="1" id="KW-0808">Transferase</keyword>
<evidence type="ECO:0000313" key="2">
    <source>
        <dbReference type="Proteomes" id="UP000319976"/>
    </source>
</evidence>
<accession>A0A517T4J8</accession>
<dbReference type="AlphaFoldDB" id="A0A517T4J8"/>
<name>A0A517T4J8_9PLAN</name>
<dbReference type="EC" id="2.4.1.250" evidence="1"/>
<gene>
    <name evidence="1" type="primary">mshA_2</name>
    <name evidence="1" type="ORF">V22_05220</name>
</gene>
<organism evidence="1 2">
    <name type="scientific">Calycomorphotria hydatis</name>
    <dbReference type="NCBI Taxonomy" id="2528027"/>
    <lineage>
        <taxon>Bacteria</taxon>
        <taxon>Pseudomonadati</taxon>
        <taxon>Planctomycetota</taxon>
        <taxon>Planctomycetia</taxon>
        <taxon>Planctomycetales</taxon>
        <taxon>Planctomycetaceae</taxon>
        <taxon>Calycomorphotria</taxon>
    </lineage>
</organism>
<dbReference type="CDD" id="cd03801">
    <property type="entry name" value="GT4_PimA-like"/>
    <property type="match status" value="1"/>
</dbReference>
<dbReference type="GO" id="GO:0102710">
    <property type="term" value="F:D-inositol-3-phosphate glycosyltransferase activity"/>
    <property type="evidence" value="ECO:0007669"/>
    <property type="project" value="UniProtKB-EC"/>
</dbReference>
<evidence type="ECO:0000313" key="1">
    <source>
        <dbReference type="EMBL" id="QDT63302.1"/>
    </source>
</evidence>
<dbReference type="PANTHER" id="PTHR12526">
    <property type="entry name" value="GLYCOSYLTRANSFERASE"/>
    <property type="match status" value="1"/>
</dbReference>
<dbReference type="Gene3D" id="3.40.50.2000">
    <property type="entry name" value="Glycogen Phosphorylase B"/>
    <property type="match status" value="2"/>
</dbReference>
<dbReference type="Pfam" id="PF13692">
    <property type="entry name" value="Glyco_trans_1_4"/>
    <property type="match status" value="1"/>
</dbReference>
<keyword evidence="1" id="KW-0328">Glycosyltransferase</keyword>